<dbReference type="Gene3D" id="3.90.1170.40">
    <property type="entry name" value="Molybdopterin biosynthesis MoaE subunit"/>
    <property type="match status" value="1"/>
</dbReference>
<evidence type="ECO:0000256" key="9">
    <source>
        <dbReference type="ARBA" id="ARBA00072424"/>
    </source>
</evidence>
<keyword evidence="5" id="KW-0501">Molybdenum cofactor biosynthesis</keyword>
<evidence type="ECO:0000256" key="8">
    <source>
        <dbReference type="ARBA" id="ARBA00049878"/>
    </source>
</evidence>
<dbReference type="EMBL" id="FOOI01000015">
    <property type="protein sequence ID" value="SFH32066.1"/>
    <property type="molecule type" value="Genomic_DNA"/>
</dbReference>
<dbReference type="FunFam" id="3.90.1170.40:FF:000004">
    <property type="entry name" value="Molybdopterin biosynthesis protein MoeE"/>
    <property type="match status" value="1"/>
</dbReference>
<evidence type="ECO:0000256" key="14">
    <source>
        <dbReference type="SAM" id="MobiDB-lite"/>
    </source>
</evidence>
<evidence type="ECO:0000256" key="1">
    <source>
        <dbReference type="ARBA" id="ARBA00005046"/>
    </source>
</evidence>
<evidence type="ECO:0000313" key="16">
    <source>
        <dbReference type="Proteomes" id="UP000199052"/>
    </source>
</evidence>
<comment type="catalytic activity">
    <reaction evidence="8">
        <text>2 [molybdopterin-synthase sulfur-carrier protein]-C-terminal-Gly-aminoethanethioate + cyclic pyranopterin phosphate + H2O = molybdopterin + 2 [molybdopterin-synthase sulfur-carrier protein]-C-terminal Gly-Gly + 2 H(+)</text>
        <dbReference type="Rhea" id="RHEA:26333"/>
        <dbReference type="Rhea" id="RHEA-COMP:12202"/>
        <dbReference type="Rhea" id="RHEA-COMP:19907"/>
        <dbReference type="ChEBI" id="CHEBI:15377"/>
        <dbReference type="ChEBI" id="CHEBI:15378"/>
        <dbReference type="ChEBI" id="CHEBI:58698"/>
        <dbReference type="ChEBI" id="CHEBI:59648"/>
        <dbReference type="ChEBI" id="CHEBI:90778"/>
        <dbReference type="ChEBI" id="CHEBI:232372"/>
        <dbReference type="EC" id="2.8.1.12"/>
    </reaction>
</comment>
<evidence type="ECO:0000313" key="15">
    <source>
        <dbReference type="EMBL" id="SFH32066.1"/>
    </source>
</evidence>
<comment type="similarity">
    <text evidence="2">Belongs to the MoaE family.</text>
</comment>
<evidence type="ECO:0000256" key="13">
    <source>
        <dbReference type="ARBA" id="ARBA00080739"/>
    </source>
</evidence>
<evidence type="ECO:0000256" key="2">
    <source>
        <dbReference type="ARBA" id="ARBA00005426"/>
    </source>
</evidence>
<evidence type="ECO:0000256" key="3">
    <source>
        <dbReference type="ARBA" id="ARBA00011950"/>
    </source>
</evidence>
<feature type="compositionally biased region" description="Low complexity" evidence="14">
    <location>
        <begin position="7"/>
        <end position="21"/>
    </location>
</feature>
<evidence type="ECO:0000256" key="10">
    <source>
        <dbReference type="ARBA" id="ARBA00076955"/>
    </source>
</evidence>
<comment type="pathway">
    <text evidence="1">Cofactor biosynthesis; molybdopterin biosynthesis.</text>
</comment>
<evidence type="ECO:0000256" key="12">
    <source>
        <dbReference type="ARBA" id="ARBA00080680"/>
    </source>
</evidence>
<dbReference type="EC" id="2.8.1.12" evidence="3"/>
<accession>A0A1I2Z3K5</accession>
<protein>
    <recommendedName>
        <fullName evidence="9">Molybdopterin synthase catalytic subunit 1</fullName>
        <ecNumber evidence="3">2.8.1.12</ecNumber>
    </recommendedName>
    <alternativeName>
        <fullName evidence="13">MPT synthase subunit 2 1</fullName>
    </alternativeName>
    <alternativeName>
        <fullName evidence="10">Molybdenum cofactor biosynthesis protein E 1</fullName>
    </alternativeName>
    <alternativeName>
        <fullName evidence="11">Molybdopterin-converting factor large subunit 1</fullName>
    </alternativeName>
    <alternativeName>
        <fullName evidence="12">Molybdopterin-converting factor subunit 2 1</fullName>
    </alternativeName>
</protein>
<dbReference type="CDD" id="cd00756">
    <property type="entry name" value="MoaE"/>
    <property type="match status" value="1"/>
</dbReference>
<organism evidence="15 16">
    <name type="scientific">Actinopolymorpha cephalotaxi</name>
    <dbReference type="NCBI Taxonomy" id="504797"/>
    <lineage>
        <taxon>Bacteria</taxon>
        <taxon>Bacillati</taxon>
        <taxon>Actinomycetota</taxon>
        <taxon>Actinomycetes</taxon>
        <taxon>Propionibacteriales</taxon>
        <taxon>Actinopolymorphaceae</taxon>
        <taxon>Actinopolymorpha</taxon>
    </lineage>
</organism>
<dbReference type="STRING" id="504797.SAMN05421678_115146"/>
<dbReference type="InterPro" id="IPR036563">
    <property type="entry name" value="MoaE_sf"/>
</dbReference>
<keyword evidence="4" id="KW-0808">Transferase</keyword>
<dbReference type="Proteomes" id="UP000199052">
    <property type="component" value="Unassembled WGS sequence"/>
</dbReference>
<dbReference type="PANTHER" id="PTHR23404">
    <property type="entry name" value="MOLYBDOPTERIN SYNTHASE RELATED"/>
    <property type="match status" value="1"/>
</dbReference>
<proteinExistence type="inferred from homology"/>
<dbReference type="InterPro" id="IPR003448">
    <property type="entry name" value="Mopterin_biosynth_MoaE"/>
</dbReference>
<evidence type="ECO:0000256" key="7">
    <source>
        <dbReference type="ARBA" id="ARBA00026066"/>
    </source>
</evidence>
<sequence length="166" mass="17314">MTDVTDSTEPTAATAVTATSAGGTAPDRIRLLDLRETPLSADEVLAAIADPRAGGFCLFVGAVRDHDDGRSVTELGYEAHPLALRELRAVAEEVVAAHPVCGLAAVHRTGDLAVGEAAVVVGVSAPHRDAAFAAARMLIDDLKARVPLWKHQRFTGGDAEWVGAQD</sequence>
<comment type="function">
    <text evidence="6">Converts molybdopterin precursor Z into molybdopterin. This requires the incorporation of two sulfur atoms into precursor Z to generate a dithiolene group. The sulfur is provided by MoaD.</text>
</comment>
<dbReference type="RefSeq" id="WP_378079667.1">
    <property type="nucleotide sequence ID" value="NZ_JBHUHC010000001.1"/>
</dbReference>
<gene>
    <name evidence="15" type="ORF">SAMN05421678_115146</name>
</gene>
<evidence type="ECO:0000256" key="11">
    <source>
        <dbReference type="ARBA" id="ARBA00078352"/>
    </source>
</evidence>
<feature type="region of interest" description="Disordered" evidence="14">
    <location>
        <begin position="1"/>
        <end position="21"/>
    </location>
</feature>
<dbReference type="GO" id="GO:0006777">
    <property type="term" value="P:Mo-molybdopterin cofactor biosynthetic process"/>
    <property type="evidence" value="ECO:0007669"/>
    <property type="project" value="UniProtKB-KW"/>
</dbReference>
<reference evidence="15 16" key="1">
    <citation type="submission" date="2016-10" db="EMBL/GenBank/DDBJ databases">
        <authorList>
            <person name="de Groot N.N."/>
        </authorList>
    </citation>
    <scope>NUCLEOTIDE SEQUENCE [LARGE SCALE GENOMIC DNA]</scope>
    <source>
        <strain evidence="15 16">CPCC 202808</strain>
    </source>
</reference>
<dbReference type="Pfam" id="PF02391">
    <property type="entry name" value="MoaE"/>
    <property type="match status" value="1"/>
</dbReference>
<evidence type="ECO:0000256" key="6">
    <source>
        <dbReference type="ARBA" id="ARBA00025448"/>
    </source>
</evidence>
<comment type="subunit">
    <text evidence="7">Heterotetramer of 2 MoaD subunits and 2 MoaE subunits. Also stable as homodimer. The enzyme changes between these two forms during catalysis.</text>
</comment>
<evidence type="ECO:0000256" key="5">
    <source>
        <dbReference type="ARBA" id="ARBA00023150"/>
    </source>
</evidence>
<dbReference type="AlphaFoldDB" id="A0A1I2Z3K5"/>
<name>A0A1I2Z3K5_9ACTN</name>
<evidence type="ECO:0000256" key="4">
    <source>
        <dbReference type="ARBA" id="ARBA00022679"/>
    </source>
</evidence>
<dbReference type="GO" id="GO:0030366">
    <property type="term" value="F:molybdopterin synthase activity"/>
    <property type="evidence" value="ECO:0007669"/>
    <property type="project" value="UniProtKB-EC"/>
</dbReference>
<dbReference type="SUPFAM" id="SSF54690">
    <property type="entry name" value="Molybdopterin synthase subunit MoaE"/>
    <property type="match status" value="1"/>
</dbReference>